<protein>
    <recommendedName>
        <fullName evidence="1">DUF4806 domain-containing protein</fullName>
    </recommendedName>
</protein>
<dbReference type="Pfam" id="PF16064">
    <property type="entry name" value="DUF4806"/>
    <property type="match status" value="1"/>
</dbReference>
<evidence type="ECO:0000259" key="1">
    <source>
        <dbReference type="Pfam" id="PF16064"/>
    </source>
</evidence>
<feature type="domain" description="DUF4806" evidence="1">
    <location>
        <begin position="197"/>
        <end position="279"/>
    </location>
</feature>
<dbReference type="EnsemblMetazoa" id="AALB001165-RA">
    <property type="protein sequence ID" value="AALB001165-PA"/>
    <property type="gene ID" value="AALB001165"/>
</dbReference>
<evidence type="ECO:0000313" key="2">
    <source>
        <dbReference type="EnsemblMetazoa" id="AALB001165-PA"/>
    </source>
</evidence>
<dbReference type="InterPro" id="IPR032071">
    <property type="entry name" value="DUF4806"/>
</dbReference>
<accession>A0A8W7JBY0</accession>
<proteinExistence type="predicted"/>
<dbReference type="AlphaFoldDB" id="A0A8W7JBY0"/>
<organism evidence="2 3">
    <name type="scientific">Anopheles albimanus</name>
    <name type="common">New world malaria mosquito</name>
    <dbReference type="NCBI Taxonomy" id="7167"/>
    <lineage>
        <taxon>Eukaryota</taxon>
        <taxon>Metazoa</taxon>
        <taxon>Ecdysozoa</taxon>
        <taxon>Arthropoda</taxon>
        <taxon>Hexapoda</taxon>
        <taxon>Insecta</taxon>
        <taxon>Pterygota</taxon>
        <taxon>Neoptera</taxon>
        <taxon>Endopterygota</taxon>
        <taxon>Diptera</taxon>
        <taxon>Nematocera</taxon>
        <taxon>Culicoidea</taxon>
        <taxon>Culicidae</taxon>
        <taxon>Anophelinae</taxon>
        <taxon>Anopheles</taxon>
    </lineage>
</organism>
<evidence type="ECO:0000313" key="3">
    <source>
        <dbReference type="Proteomes" id="UP000069272"/>
    </source>
</evidence>
<reference evidence="2 3" key="1">
    <citation type="journal article" date="2017" name="G3 (Bethesda)">
        <title>The Physical Genome Mapping of Anopheles albimanus Corrected Scaffold Misassemblies and Identified Interarm Rearrangements in Genus Anopheles.</title>
        <authorList>
            <person name="Artemov G.N."/>
            <person name="Peery A.N."/>
            <person name="Jiang X."/>
            <person name="Tu Z."/>
            <person name="Stegniy V.N."/>
            <person name="Sharakhova M.V."/>
            <person name="Sharakhov I.V."/>
        </authorList>
    </citation>
    <scope>NUCLEOTIDE SEQUENCE [LARGE SCALE GENOMIC DNA]</scope>
    <source>
        <strain evidence="2 3">ALBI9_A</strain>
    </source>
</reference>
<sequence length="375" mass="42808">KNTRRTVLLWPNEISSERQKHLAKEGVCKPMKSWSRKECTVKDECPTYDAADAILKGFHVSRSSAHTSVENSSGTSCKNSHQIREENRMNLQIRASNTVVSVSSCTIQSPLDEEISIQSSIKSMLESLITKNERIVRKISQIETQNTHIVERNKLIAKDNFDMREELVSIQKKYESVVCQQLEATESLIENTLFSFDPLETVEQLIELDNKLNDESFRSDMVTWLNLNVVGNRTQRRMASCLDLIFSWELQTNLLWSGTTRNGLKKHPIKHHTRILKLFKTIGATPLEKVSDKSIAVFFQKKLQYAKTRLLKQAEQPISNDQAIERLGGHRLPAVDGVINNGEPSNAVDFIDSESLDDEQDIQFDVDIFTKKRCT</sequence>
<reference evidence="2" key="2">
    <citation type="submission" date="2022-08" db="UniProtKB">
        <authorList>
            <consortium name="EnsemblMetazoa"/>
        </authorList>
    </citation>
    <scope>IDENTIFICATION</scope>
    <source>
        <strain evidence="2">STECLA/ALBI9_A</strain>
    </source>
</reference>
<dbReference type="Proteomes" id="UP000069272">
    <property type="component" value="Chromosome 2L"/>
</dbReference>
<keyword evidence="3" id="KW-1185">Reference proteome</keyword>
<name>A0A8W7JBY0_ANOAL</name>